<evidence type="ECO:0000256" key="4">
    <source>
        <dbReference type="ARBA" id="ARBA00022679"/>
    </source>
</evidence>
<dbReference type="GO" id="GO:0005886">
    <property type="term" value="C:plasma membrane"/>
    <property type="evidence" value="ECO:0007669"/>
    <property type="project" value="TreeGrafter"/>
</dbReference>
<evidence type="ECO:0000256" key="14">
    <source>
        <dbReference type="ARBA" id="ARBA00023180"/>
    </source>
</evidence>
<evidence type="ECO:0000313" key="21">
    <source>
        <dbReference type="Proteomes" id="UP000594638"/>
    </source>
</evidence>
<dbReference type="InterPro" id="IPR038408">
    <property type="entry name" value="GNK2_sf"/>
</dbReference>
<keyword evidence="13 20" id="KW-0675">Receptor</keyword>
<keyword evidence="4" id="KW-0808">Transferase</keyword>
<evidence type="ECO:0000256" key="17">
    <source>
        <dbReference type="SAM" id="SignalP"/>
    </source>
</evidence>
<dbReference type="CDD" id="cd23509">
    <property type="entry name" value="Gnk2-like"/>
    <property type="match status" value="2"/>
</dbReference>
<keyword evidence="5 16" id="KW-0812">Transmembrane</keyword>
<dbReference type="InterPro" id="IPR002902">
    <property type="entry name" value="GNK2"/>
</dbReference>
<dbReference type="Gramene" id="OE9A075952T1">
    <property type="protein sequence ID" value="OE9A075952C1"/>
    <property type="gene ID" value="OE9A075952"/>
</dbReference>
<evidence type="ECO:0000256" key="13">
    <source>
        <dbReference type="ARBA" id="ARBA00023170"/>
    </source>
</evidence>
<organism evidence="20 21">
    <name type="scientific">Olea europaea subsp. europaea</name>
    <dbReference type="NCBI Taxonomy" id="158383"/>
    <lineage>
        <taxon>Eukaryota</taxon>
        <taxon>Viridiplantae</taxon>
        <taxon>Streptophyta</taxon>
        <taxon>Embryophyta</taxon>
        <taxon>Tracheophyta</taxon>
        <taxon>Spermatophyta</taxon>
        <taxon>Magnoliopsida</taxon>
        <taxon>eudicotyledons</taxon>
        <taxon>Gunneridae</taxon>
        <taxon>Pentapetalae</taxon>
        <taxon>asterids</taxon>
        <taxon>lamiids</taxon>
        <taxon>Lamiales</taxon>
        <taxon>Oleaceae</taxon>
        <taxon>Oleeae</taxon>
        <taxon>Olea</taxon>
    </lineage>
</organism>
<dbReference type="FunFam" id="3.30.430.20:FF:000003">
    <property type="entry name" value="Cysteine-rich RLK (RECEPTOR-like protein kinase) 10"/>
    <property type="match status" value="1"/>
</dbReference>
<dbReference type="OrthoDB" id="4062651at2759"/>
<comment type="subcellular location">
    <subcellularLocation>
        <location evidence="1">Membrane</location>
        <topology evidence="1">Single-pass membrane protein</topology>
    </subcellularLocation>
</comment>
<feature type="domain" description="Gnk2-homologous" evidence="19">
    <location>
        <begin position="22"/>
        <end position="126"/>
    </location>
</feature>
<dbReference type="PROSITE" id="PS00107">
    <property type="entry name" value="PROTEIN_KINASE_ATP"/>
    <property type="match status" value="1"/>
</dbReference>
<keyword evidence="7" id="KW-0677">Repeat</keyword>
<evidence type="ECO:0000256" key="15">
    <source>
        <dbReference type="PROSITE-ProRule" id="PRU10141"/>
    </source>
</evidence>
<gene>
    <name evidence="20" type="ORF">OLEA9_A075952</name>
</gene>
<sequence>MSSWIRLALIIFLNLTNFLSTVKSRHWCLNNGNYTSNSPYKRNLDNLLLSISSLIDVNGFYSASYGENSDRVHAMGLCRGDHQLDTCRSCINNATNSLLQFCPNQKQAIIWVRADQCMVRYSNESIFGQLATDPRHEWYVVFDSPSREEFNRDLRTLLDNLRRQAVYGGASKKFAATKSAAPDGLTLYGLVQCTPDLSSDDCSDCLIQVAEIIPRCCNGKQGFGVYCPSCLLRYETYLFYNESSLPPPPPPMSLPPPPLPAPQGKDENTTRTIIIIIVPIIVGLIVALCIGIFLRFRQNQKPMEKVETHNEISTVESLCYEFDTIRAATDDFSNANMLGQGGFGIVYKGKLVSGQEIAVKRLSMNSRQGDLEFKNEVMLVASLQHVNLVRLLGFSLKGSERLLVYEFVENGSLDHFLFDPIKRPNLDWDRRYEIIRGIAKGVLYLHEDSRLKIIHRDLKAGNILLDGKINPKISDFGMARLFVQDQTHCSTSRIVGTYGYMALEYAFHGKFSSKSDVFSFGVLVLEIICGQKVNSFQNGENVEDLLSCAWKNWHEGTAENVIDSTLRTSSRSLQDIIRCIHIGLLCVQQDAADRPTMTSIVIMLTRFSITLPIPSQPAFFVSSNFDPKLPLLQDLKSIPSQTKSSSNRWSSNSACLSINDATVSEFYPR</sequence>
<dbReference type="InterPro" id="IPR000719">
    <property type="entry name" value="Prot_kinase_dom"/>
</dbReference>
<proteinExistence type="predicted"/>
<evidence type="ECO:0000256" key="16">
    <source>
        <dbReference type="SAM" id="Phobius"/>
    </source>
</evidence>
<feature type="binding site" evidence="15">
    <location>
        <position position="360"/>
    </location>
    <ligand>
        <name>ATP</name>
        <dbReference type="ChEBI" id="CHEBI:30616"/>
    </ligand>
</feature>
<dbReference type="Proteomes" id="UP000594638">
    <property type="component" value="Unassembled WGS sequence"/>
</dbReference>
<protein>
    <submittedName>
        <fullName evidence="20">Receptor kinase At4g00960</fullName>
    </submittedName>
</protein>
<feature type="domain" description="Protein kinase" evidence="18">
    <location>
        <begin position="332"/>
        <end position="619"/>
    </location>
</feature>
<evidence type="ECO:0000256" key="9">
    <source>
        <dbReference type="ARBA" id="ARBA00022777"/>
    </source>
</evidence>
<keyword evidence="9 20" id="KW-0418">Kinase</keyword>
<accession>A0A8S0QRM5</accession>
<reference evidence="20 21" key="1">
    <citation type="submission" date="2019-12" db="EMBL/GenBank/DDBJ databases">
        <authorList>
            <person name="Alioto T."/>
            <person name="Alioto T."/>
            <person name="Gomez Garrido J."/>
        </authorList>
    </citation>
    <scope>NUCLEOTIDE SEQUENCE [LARGE SCALE GENOMIC DNA]</scope>
</reference>
<dbReference type="AlphaFoldDB" id="A0A8S0QRM5"/>
<evidence type="ECO:0000256" key="2">
    <source>
        <dbReference type="ARBA" id="ARBA00022527"/>
    </source>
</evidence>
<keyword evidence="6 17" id="KW-0732">Signal</keyword>
<dbReference type="PANTHER" id="PTHR27002:SF181">
    <property type="entry name" value="RECEPTOR-LIKE SERINE_THREONINE-PROTEIN KINASE"/>
    <property type="match status" value="1"/>
</dbReference>
<dbReference type="SUPFAM" id="SSF56112">
    <property type="entry name" value="Protein kinase-like (PK-like)"/>
    <property type="match status" value="1"/>
</dbReference>
<dbReference type="Gene3D" id="3.30.200.20">
    <property type="entry name" value="Phosphorylase Kinase, domain 1"/>
    <property type="match status" value="1"/>
</dbReference>
<evidence type="ECO:0000313" key="20">
    <source>
        <dbReference type="EMBL" id="CAA2967485.1"/>
    </source>
</evidence>
<evidence type="ECO:0000256" key="3">
    <source>
        <dbReference type="ARBA" id="ARBA00022553"/>
    </source>
</evidence>
<evidence type="ECO:0000256" key="1">
    <source>
        <dbReference type="ARBA" id="ARBA00004167"/>
    </source>
</evidence>
<name>A0A8S0QRM5_OLEEU</name>
<dbReference type="Pfam" id="PF01657">
    <property type="entry name" value="Stress-antifung"/>
    <property type="match status" value="2"/>
</dbReference>
<keyword evidence="10 15" id="KW-0067">ATP-binding</keyword>
<feature type="signal peptide" evidence="17">
    <location>
        <begin position="1"/>
        <end position="24"/>
    </location>
</feature>
<dbReference type="EMBL" id="CACTIH010001883">
    <property type="protein sequence ID" value="CAA2967485.1"/>
    <property type="molecule type" value="Genomic_DNA"/>
</dbReference>
<feature type="transmembrane region" description="Helical" evidence="16">
    <location>
        <begin position="273"/>
        <end position="294"/>
    </location>
</feature>
<dbReference type="InterPro" id="IPR011009">
    <property type="entry name" value="Kinase-like_dom_sf"/>
</dbReference>
<feature type="chain" id="PRO_5035947551" evidence="17">
    <location>
        <begin position="25"/>
        <end position="669"/>
    </location>
</feature>
<keyword evidence="3" id="KW-0597">Phosphoprotein</keyword>
<dbReference type="PROSITE" id="PS51473">
    <property type="entry name" value="GNK2"/>
    <property type="match status" value="2"/>
</dbReference>
<dbReference type="Gene3D" id="3.30.430.20">
    <property type="entry name" value="Gnk2 domain, C-X8-C-X2-C motif"/>
    <property type="match status" value="2"/>
</dbReference>
<dbReference type="CDD" id="cd14066">
    <property type="entry name" value="STKc_IRAK"/>
    <property type="match status" value="1"/>
</dbReference>
<evidence type="ECO:0000256" key="5">
    <source>
        <dbReference type="ARBA" id="ARBA00022692"/>
    </source>
</evidence>
<keyword evidence="21" id="KW-1185">Reference proteome</keyword>
<dbReference type="GO" id="GO:0005524">
    <property type="term" value="F:ATP binding"/>
    <property type="evidence" value="ECO:0007669"/>
    <property type="project" value="UniProtKB-UniRule"/>
</dbReference>
<dbReference type="Pfam" id="PF07714">
    <property type="entry name" value="PK_Tyr_Ser-Thr"/>
    <property type="match status" value="1"/>
</dbReference>
<evidence type="ECO:0000256" key="8">
    <source>
        <dbReference type="ARBA" id="ARBA00022741"/>
    </source>
</evidence>
<feature type="domain" description="Gnk2-homologous" evidence="19">
    <location>
        <begin position="132"/>
        <end position="239"/>
    </location>
</feature>
<keyword evidence="2" id="KW-0723">Serine/threonine-protein kinase</keyword>
<evidence type="ECO:0000259" key="19">
    <source>
        <dbReference type="PROSITE" id="PS51473"/>
    </source>
</evidence>
<comment type="caution">
    <text evidence="20">The sequence shown here is derived from an EMBL/GenBank/DDBJ whole genome shotgun (WGS) entry which is preliminary data.</text>
</comment>
<dbReference type="FunFam" id="3.30.430.20:FF:000002">
    <property type="entry name" value="Cysteine-rich receptor-like protein kinase 10"/>
    <property type="match status" value="1"/>
</dbReference>
<evidence type="ECO:0000256" key="12">
    <source>
        <dbReference type="ARBA" id="ARBA00023136"/>
    </source>
</evidence>
<dbReference type="InterPro" id="IPR001245">
    <property type="entry name" value="Ser-Thr/Tyr_kinase_cat_dom"/>
</dbReference>
<evidence type="ECO:0000256" key="7">
    <source>
        <dbReference type="ARBA" id="ARBA00022737"/>
    </source>
</evidence>
<keyword evidence="12 16" id="KW-0472">Membrane</keyword>
<keyword evidence="11 16" id="KW-1133">Transmembrane helix</keyword>
<dbReference type="FunFam" id="1.10.510.10:FF:000343">
    <property type="entry name" value="Cysteine-rich receptor-like protein kinase 28"/>
    <property type="match status" value="1"/>
</dbReference>
<keyword evidence="14" id="KW-0325">Glycoprotein</keyword>
<dbReference type="InterPro" id="IPR008271">
    <property type="entry name" value="Ser/Thr_kinase_AS"/>
</dbReference>
<dbReference type="PROSITE" id="PS50011">
    <property type="entry name" value="PROTEIN_KINASE_DOM"/>
    <property type="match status" value="1"/>
</dbReference>
<dbReference type="GO" id="GO:0004674">
    <property type="term" value="F:protein serine/threonine kinase activity"/>
    <property type="evidence" value="ECO:0007669"/>
    <property type="project" value="UniProtKB-KW"/>
</dbReference>
<evidence type="ECO:0000256" key="10">
    <source>
        <dbReference type="ARBA" id="ARBA00022840"/>
    </source>
</evidence>
<evidence type="ECO:0000259" key="18">
    <source>
        <dbReference type="PROSITE" id="PS50011"/>
    </source>
</evidence>
<dbReference type="InterPro" id="IPR017441">
    <property type="entry name" value="Protein_kinase_ATP_BS"/>
</dbReference>
<dbReference type="FunFam" id="3.30.200.20:FF:000142">
    <property type="entry name" value="Cysteine-rich receptor-like protein kinase 10"/>
    <property type="match status" value="1"/>
</dbReference>
<evidence type="ECO:0000256" key="6">
    <source>
        <dbReference type="ARBA" id="ARBA00022729"/>
    </source>
</evidence>
<dbReference type="GO" id="GO:0009737">
    <property type="term" value="P:response to abscisic acid"/>
    <property type="evidence" value="ECO:0007669"/>
    <property type="project" value="UniProtKB-ARBA"/>
</dbReference>
<evidence type="ECO:0000256" key="11">
    <source>
        <dbReference type="ARBA" id="ARBA00022989"/>
    </source>
</evidence>
<keyword evidence="8 15" id="KW-0547">Nucleotide-binding</keyword>
<dbReference type="Gene3D" id="1.10.510.10">
    <property type="entry name" value="Transferase(Phosphotransferase) domain 1"/>
    <property type="match status" value="1"/>
</dbReference>
<dbReference type="PROSITE" id="PS00108">
    <property type="entry name" value="PROTEIN_KINASE_ST"/>
    <property type="match status" value="1"/>
</dbReference>
<dbReference type="SMART" id="SM00220">
    <property type="entry name" value="S_TKc"/>
    <property type="match status" value="1"/>
</dbReference>
<dbReference type="PANTHER" id="PTHR27002">
    <property type="entry name" value="RECEPTOR-LIKE SERINE/THREONINE-PROTEIN KINASE SD1-8"/>
    <property type="match status" value="1"/>
</dbReference>